<feature type="region of interest" description="Disordered" evidence="9">
    <location>
        <begin position="1713"/>
        <end position="1864"/>
    </location>
</feature>
<feature type="region of interest" description="Disordered" evidence="9">
    <location>
        <begin position="661"/>
        <end position="756"/>
    </location>
</feature>
<dbReference type="GO" id="GO:0004386">
    <property type="term" value="F:helicase activity"/>
    <property type="evidence" value="ECO:0007669"/>
    <property type="project" value="UniProtKB-KW"/>
</dbReference>
<feature type="region of interest" description="Disordered" evidence="9">
    <location>
        <begin position="1660"/>
        <end position="1689"/>
    </location>
</feature>
<feature type="compositionally biased region" description="Pro residues" evidence="9">
    <location>
        <begin position="3363"/>
        <end position="3376"/>
    </location>
</feature>
<feature type="compositionally biased region" description="Low complexity" evidence="9">
    <location>
        <begin position="493"/>
        <end position="505"/>
    </location>
</feature>
<feature type="compositionally biased region" description="Basic and acidic residues" evidence="9">
    <location>
        <begin position="1128"/>
        <end position="1150"/>
    </location>
</feature>
<feature type="compositionally biased region" description="Low complexity" evidence="9">
    <location>
        <begin position="1159"/>
        <end position="1182"/>
    </location>
</feature>
<feature type="compositionally biased region" description="Low complexity" evidence="9">
    <location>
        <begin position="3225"/>
        <end position="3249"/>
    </location>
</feature>
<dbReference type="PROSITE" id="PS00690">
    <property type="entry name" value="DEAH_ATP_HELICASE"/>
    <property type="match status" value="1"/>
</dbReference>
<feature type="compositionally biased region" description="Low complexity" evidence="9">
    <location>
        <begin position="1253"/>
        <end position="1269"/>
    </location>
</feature>
<keyword evidence="6" id="KW-0067">ATP-binding</keyword>
<evidence type="ECO:0000256" key="6">
    <source>
        <dbReference type="ARBA" id="ARBA00022840"/>
    </source>
</evidence>
<feature type="compositionally biased region" description="Low complexity" evidence="9">
    <location>
        <begin position="2859"/>
        <end position="2868"/>
    </location>
</feature>
<proteinExistence type="inferred from homology"/>
<feature type="compositionally biased region" description="Low complexity" evidence="9">
    <location>
        <begin position="1781"/>
        <end position="1799"/>
    </location>
</feature>
<keyword evidence="12" id="KW-1185">Reference proteome</keyword>
<feature type="region of interest" description="Disordered" evidence="9">
    <location>
        <begin position="1469"/>
        <end position="1528"/>
    </location>
</feature>
<dbReference type="PROSITE" id="PS51194">
    <property type="entry name" value="HELICASE_CTER"/>
    <property type="match status" value="1"/>
</dbReference>
<evidence type="ECO:0000256" key="4">
    <source>
        <dbReference type="ARBA" id="ARBA00022801"/>
    </source>
</evidence>
<comment type="similarity">
    <text evidence="2">Belongs to the SNF2/RAD54 helicase family.</text>
</comment>
<accession>A0A9W6BQR1</accession>
<dbReference type="InterPro" id="IPR014001">
    <property type="entry name" value="Helicase_ATP-bd"/>
</dbReference>
<dbReference type="InterPro" id="IPR000330">
    <property type="entry name" value="SNF2_N"/>
</dbReference>
<feature type="compositionally biased region" description="Basic and acidic residues" evidence="9">
    <location>
        <begin position="1237"/>
        <end position="1252"/>
    </location>
</feature>
<organism evidence="11 12">
    <name type="scientific">Pleodorina starrii</name>
    <dbReference type="NCBI Taxonomy" id="330485"/>
    <lineage>
        <taxon>Eukaryota</taxon>
        <taxon>Viridiplantae</taxon>
        <taxon>Chlorophyta</taxon>
        <taxon>core chlorophytes</taxon>
        <taxon>Chlorophyceae</taxon>
        <taxon>CS clade</taxon>
        <taxon>Chlamydomonadales</taxon>
        <taxon>Volvocaceae</taxon>
        <taxon>Pleodorina</taxon>
    </lineage>
</organism>
<dbReference type="GO" id="GO:0005524">
    <property type="term" value="F:ATP binding"/>
    <property type="evidence" value="ECO:0007669"/>
    <property type="project" value="UniProtKB-KW"/>
</dbReference>
<evidence type="ECO:0000256" key="5">
    <source>
        <dbReference type="ARBA" id="ARBA00022806"/>
    </source>
</evidence>
<dbReference type="InterPro" id="IPR001650">
    <property type="entry name" value="Helicase_C-like"/>
</dbReference>
<dbReference type="PANTHER" id="PTHR45797:SF1">
    <property type="entry name" value="HELICASE ARIP4"/>
    <property type="match status" value="1"/>
</dbReference>
<feature type="region of interest" description="Disordered" evidence="9">
    <location>
        <begin position="2965"/>
        <end position="3029"/>
    </location>
</feature>
<feature type="region of interest" description="Disordered" evidence="9">
    <location>
        <begin position="2131"/>
        <end position="2150"/>
    </location>
</feature>
<feature type="compositionally biased region" description="Gly residues" evidence="9">
    <location>
        <begin position="992"/>
        <end position="1007"/>
    </location>
</feature>
<dbReference type="InterPro" id="IPR038718">
    <property type="entry name" value="SNF2-like_sf"/>
</dbReference>
<feature type="region of interest" description="Disordered" evidence="9">
    <location>
        <begin position="3100"/>
        <end position="3434"/>
    </location>
</feature>
<comment type="subcellular location">
    <subcellularLocation>
        <location evidence="1">Nucleus</location>
    </subcellularLocation>
</comment>
<evidence type="ECO:0000256" key="9">
    <source>
        <dbReference type="SAM" id="MobiDB-lite"/>
    </source>
</evidence>
<feature type="domain" description="Helicase C-terminal" evidence="10">
    <location>
        <begin position="2502"/>
        <end position="2657"/>
    </location>
</feature>
<dbReference type="GO" id="GO:0016887">
    <property type="term" value="F:ATP hydrolysis activity"/>
    <property type="evidence" value="ECO:0007669"/>
    <property type="project" value="InterPro"/>
</dbReference>
<dbReference type="CDD" id="cd18793">
    <property type="entry name" value="SF2_C_SNF"/>
    <property type="match status" value="1"/>
</dbReference>
<keyword evidence="4" id="KW-0378">Hydrolase</keyword>
<evidence type="ECO:0000256" key="1">
    <source>
        <dbReference type="ARBA" id="ARBA00004123"/>
    </source>
</evidence>
<feature type="compositionally biased region" description="Low complexity" evidence="9">
    <location>
        <begin position="1073"/>
        <end position="1085"/>
    </location>
</feature>
<feature type="region of interest" description="Disordered" evidence="9">
    <location>
        <begin position="3051"/>
        <end position="3084"/>
    </location>
</feature>
<dbReference type="InterPro" id="IPR049730">
    <property type="entry name" value="SNF2/RAD54-like_C"/>
</dbReference>
<evidence type="ECO:0000256" key="7">
    <source>
        <dbReference type="ARBA" id="ARBA00023125"/>
    </source>
</evidence>
<dbReference type="InterPro" id="IPR027417">
    <property type="entry name" value="P-loop_NTPase"/>
</dbReference>
<feature type="compositionally biased region" description="Low complexity" evidence="9">
    <location>
        <begin position="692"/>
        <end position="701"/>
    </location>
</feature>
<dbReference type="InterPro" id="IPR044574">
    <property type="entry name" value="ARIP4-like"/>
</dbReference>
<feature type="compositionally biased region" description="Low complexity" evidence="9">
    <location>
        <begin position="189"/>
        <end position="199"/>
    </location>
</feature>
<feature type="compositionally biased region" description="Low complexity" evidence="9">
    <location>
        <begin position="3323"/>
        <end position="3336"/>
    </location>
</feature>
<feature type="region of interest" description="Disordered" evidence="9">
    <location>
        <begin position="455"/>
        <end position="529"/>
    </location>
</feature>
<dbReference type="Proteomes" id="UP001165080">
    <property type="component" value="Unassembled WGS sequence"/>
</dbReference>
<feature type="compositionally biased region" description="Pro residues" evidence="9">
    <location>
        <begin position="3279"/>
        <end position="3300"/>
    </location>
</feature>
<name>A0A9W6BQR1_9CHLO</name>
<dbReference type="EMBL" id="BRXU01000015">
    <property type="protein sequence ID" value="GLC56438.1"/>
    <property type="molecule type" value="Genomic_DNA"/>
</dbReference>
<dbReference type="GO" id="GO:0003677">
    <property type="term" value="F:DNA binding"/>
    <property type="evidence" value="ECO:0007669"/>
    <property type="project" value="UniProtKB-KW"/>
</dbReference>
<sequence length="3434" mass="355368">MSFPSKLRCRLLDLQHVVLGIVDDLAQNQTALSGFDELERIVFDRPDLLPAILKYAKNLVADYTHEAAGPAGAGPANAGDAVPAGQDVPAEQARRDAADRLPPPAGVVEADVEAADGSGYKGEDGQAPGPFRVYRRPLGDGAASATDPAAVASPALVGAAAASSQPGCGAAGGQRLDPTAADASRRQAPAENAAAPNTVAPAEAAATMDWTSCGATSSRRYGAEGADVDAGTEAGASLLAQGLMDLEMRGLLPASEPTHIVERELRLADLQRPFSRMEAADLEALEEAADPVEAAAAAAAGAAAEDVAAATPAAAVAAPAAVADQAAAAAPARAPDLAAAAASATAASPAEAAAATAATTPVPAAATPAASATTAAAATPAAAATTAAAATPTAAATLAAAATPTAPAAPSAAPAAAAGVAAVAGQAAAPRSPGACETPRASHPVDEDALMDEPEYHTPRSFDDDQEPLATSPARRQRPEPEPQSGPLPEVQPEPQQQPEALSDQVAEEDAEEESEEESEDQGDEDAWYCFGHPAHGMCTNWPGAARRIDREEWETEFKHRTRVQREGGGYRYQLGHKNTRREVLKYFLQNTDGPISADGPGGGDEGADGGAGGFFVAAAAKKADAGAGAAGGGGPGGFADDGLDADQEEFDDKAYLDEISRREEDDEQDDEFVSDDSADGDELEGADDEAAAAAVATGPADADEEEDLDATAALDSPPPRAPRSRPAADVEGAGAAGAADGGGGRAEGRRKAAPVRRVVAPGGGAAADEGRAGGIAIGVGFSSSVLPSGVRSMLRELATTGAIGNNPMSKITTRYTHATLERLMAVLSQEVARIKTEWQASKARLKLEARAVYWRRLAHTAVKSALDAAATSARLAPGRTTQDVWREELERVEARIMSVCRELATTYVDQEEAFTRKEKLKYAKMLEGSVHEAEALKLKLLAAGKTAEEAQAWQQLAAAQLRERWPEDGEKPAAGRRKGKKGGSAAKGESGAAGKGAGAAGGVDGGGGDDDDEEEDDEGESEDGSYDSSFIDDEDAGEPGEEVQGMEAEPDDAAAAGGGGGGGGRSSKAARRAVAGQDDAAEGGADAKEAEEEEEEEEKEAGGEGAPNNVAGLAPNETEVLLGFKARQREKERKKQQRREKQAAREHAAEGPVEETPGAAQQATGGAAAGPAADAPADCGTAVGGGDTRAAEAPEPAPKPKDTLDPASGAAAAAAPEPKVGTDAGDMDVEQGGADRQADADVQMADRRSESTEGTGASSSDGTAAPGDSAEDVQLTQVVESTGKHVPRQGGEVTGGKADAAEASHAAPAGPVLGSEAVLKALYPQSLEVDVPVEVLVSDSGGGAERPACRSMYNAWRGGGRIVEVLGDGKLVVEMKGGDQAAAGPSTSSAGTVVLVELPASSLRPRVDDKLRRQAGEPTLRRGALLQVRETDADGMVIWRPAQVQAVAWAFKSAAAMPWAEMQERLPGRAPVKPQWRRSGDGFKWVRTGGADGAGPSTAAAQPPAAGLAPQAGAAATGADSAGPALQGAQEYGDASYVNSLRGGATHGPEKAEATHVQLLYLDKYVKGKPFKEFVEQVPAEELRGQRGAMPLVWWNPRTGKRRGAWQVVEQDPGLHEFGTRLSNQLMSQRLGKRLTALRKKHWEGYALRRQQELAEGAAAAVAGGAQQGGPQERQAAEQERMRGEEDRLRGKMIQLVARRIARRPFADVPSVLESAGQPRKRKVDWESRYNDSAAGGQGGTRRRKPRGGSVEGGGDGAAGHKRKRGGQGDASKAGRGVTEADGAAAEDSGDGDVVIVSDGEDDESDSEGSAEAAAKGGKGRRSGGSAAAGGASPKRRKQDEAAAARAMAQKQKQWHKQRQEMQKLRHQALAKRQAAGWEVQAGDEGSRCLFEDRPAPKLAACFARRLKEHQIDGLRFMWENLVDNHQLDESRPETESAGGCILAHSMGLGKTLSTITFLHMFLGQGLALSPSQPQAEPGLGAPAPPPADDTDGLAGRRRALLVVPANVLYNFYEEFHLWLPKPDSADEALSRLTSNKVYMLGDDDKVVDEWYSEEGSVLLMSTRKFITKVLMTRGKASAGAASKCAASAPPRGAPDAAAAAAAAPAAGPAAAAAATGAASRAAAEDGGTAAAGRANSGEQPERGSGGGAYGVAAAAADAAPTPAVQARALEIRRMLLEGSGVVVVDEAHELRNPNSQLYKTMCAIGTRRRLALTGYPLQNNLDEYYTMLTWVQGDLLGTQDAFKQEFANVIKKGQQAEATRQERMASNKRLAVLNDITADFIHRAGPEILEKELPPKSEVVLLLDLNDRQREYYEAYLKELDSLTSGSEGHSLFRDFEVLRKVMTHPRDFEALLERAVSGGDMSIIQVEDNDGKEFEFEVRVTPSRPAGGRMKQRMPSPMGGADGGAAAPRRPDSSAEEDNAAAEGAGAGGPKEADKPKKTPLQLPLELCQRLHARIKEQRAALAASEAVSEAGAAAAAGGAPKEEGGVDPLWGSLPKQVFVEKLMRVCHDANEKLAVFSQSLRVLNSLQAMMQRQFGYRLHSEILRIDGAVASQQRQKIINMFNKKEKSRVILVSSKAGSLGTNLTTACRMVIFDVPWNPVFNAQAIARIYRFGQVRPTFVYRLLYAATLEEHVYDLNVDKEELFNKVVDKKLVRKAAWSAGDRWTYTAPPRLDPKAARRRLEDLADASTSAALQLAAGSAGAQRASAGGGPFAAAAGGAAAAAAAGTAGTAGEAVDAKDLALLKLANDPEIQSSLVNAYYHKSKLPPDPLGDLTAEEKMSARQQYQAEVGCDGERRLRRLRRMAPDPVCGGPPDPGAGAAGGSGATQEGGSVPAANDGSMLGRLLSRAGGGGGVARGSSAAAGAGPSEGVDPALEDYTHEEEEQARQRARQRELERQQRAQEEQRRLRKEDKKRKQRELLQQQQQQQQTKQQQQQQNQGDGAVRSSAAAAAVLAGRSFVATQPSSAAMAAGPRAPSAQGAAALRQGPTGPQPAANPRRADAPPGGGGAAAAQGPTWAGAGEPMPNEDLMRQLGLGLISTVIQRTARGSPQAALDNGRTAHEAAALKASRHARRSAPAAHPDPHLAARLAAAGLDPPPYASAQVHAQAPAAAPVPGPASARVAPPLPASLLAPGRKPPGEQPPGPRQPQPVQPHLRDRNPAQNQPAQGRDNQPRRPGPSQQLHAQNAAPAPAQGVMHGIASAPGHVLQRAFVPLGGPEGGAGAPPAAQGQGQGPAAGAAAEAAAPTGAKKRRPEEGRTTEGAGKASKRQHQHQQPHGPQPQSQPQPQPQPHGPQPQPHGPQGAAQQQTTAAVEADRRRGAAHATAAAQPRSPAPSGGVLKSPRPKLQAAKERQQGGSSREAPPPSAGGPTPPAAVAPRAKPPGGSGGPHATDGGKQGGKQGGNGAGTRGSRRGSAARSEAPPEDVIELLDDD</sequence>
<feature type="compositionally biased region" description="Low complexity" evidence="9">
    <location>
        <begin position="725"/>
        <end position="739"/>
    </location>
</feature>
<dbReference type="OrthoDB" id="515791at2759"/>
<dbReference type="SUPFAM" id="SSF52540">
    <property type="entry name" value="P-loop containing nucleoside triphosphate hydrolases"/>
    <property type="match status" value="2"/>
</dbReference>
<gene>
    <name evidence="11" type="primary">PLEST003815</name>
    <name evidence="11" type="ORF">PLESTB_001104800</name>
</gene>
<dbReference type="GO" id="GO:0005634">
    <property type="term" value="C:nucleus"/>
    <property type="evidence" value="ECO:0007669"/>
    <property type="project" value="UniProtKB-SubCell"/>
</dbReference>
<dbReference type="SMART" id="SM00487">
    <property type="entry name" value="DEXDc"/>
    <property type="match status" value="1"/>
</dbReference>
<dbReference type="Pfam" id="PF00176">
    <property type="entry name" value="SNF2-rel_dom"/>
    <property type="match status" value="2"/>
</dbReference>
<feature type="compositionally biased region" description="Low complexity" evidence="9">
    <location>
        <begin position="1660"/>
        <end position="1675"/>
    </location>
</feature>
<feature type="compositionally biased region" description="Low complexity" evidence="9">
    <location>
        <begin position="1825"/>
        <end position="1834"/>
    </location>
</feature>
<dbReference type="Pfam" id="PF00271">
    <property type="entry name" value="Helicase_C"/>
    <property type="match status" value="1"/>
</dbReference>
<feature type="compositionally biased region" description="Pro residues" evidence="9">
    <location>
        <begin position="482"/>
        <end position="492"/>
    </location>
</feature>
<reference evidence="11 12" key="1">
    <citation type="journal article" date="2023" name="Commun. Biol.">
        <title>Reorganization of the ancestral sex-determining regions during the evolution of trioecy in Pleodorina starrii.</title>
        <authorList>
            <person name="Takahashi K."/>
            <person name="Suzuki S."/>
            <person name="Kawai-Toyooka H."/>
            <person name="Yamamoto K."/>
            <person name="Hamaji T."/>
            <person name="Ootsuki R."/>
            <person name="Yamaguchi H."/>
            <person name="Kawachi M."/>
            <person name="Higashiyama T."/>
            <person name="Nozaki H."/>
        </authorList>
    </citation>
    <scope>NUCLEOTIDE SEQUENCE [LARGE SCALE GENOMIC DNA]</scope>
    <source>
        <strain evidence="11 12">NIES-4479</strain>
    </source>
</reference>
<dbReference type="SMART" id="SM00490">
    <property type="entry name" value="HELICc"/>
    <property type="match status" value="1"/>
</dbReference>
<evidence type="ECO:0000259" key="10">
    <source>
        <dbReference type="PROSITE" id="PS51194"/>
    </source>
</evidence>
<feature type="compositionally biased region" description="Low complexity" evidence="9">
    <location>
        <begin position="3100"/>
        <end position="3136"/>
    </location>
</feature>
<dbReference type="InterPro" id="IPR002464">
    <property type="entry name" value="DNA/RNA_helicase_DEAH_CS"/>
</dbReference>
<feature type="compositionally biased region" description="Basic and acidic residues" evidence="9">
    <location>
        <begin position="963"/>
        <end position="974"/>
    </location>
</feature>
<protein>
    <recommendedName>
        <fullName evidence="10">Helicase C-terminal domain-containing protein</fullName>
    </recommendedName>
</protein>
<feature type="region of interest" description="Disordered" evidence="9">
    <location>
        <begin position="2807"/>
        <end position="2951"/>
    </location>
</feature>
<feature type="region of interest" description="Disordered" evidence="9">
    <location>
        <begin position="2383"/>
        <end position="2441"/>
    </location>
</feature>
<keyword evidence="3" id="KW-0547">Nucleotide-binding</keyword>
<evidence type="ECO:0000313" key="11">
    <source>
        <dbReference type="EMBL" id="GLC56438.1"/>
    </source>
</evidence>
<keyword evidence="5" id="KW-0347">Helicase</keyword>
<feature type="compositionally biased region" description="Acidic residues" evidence="9">
    <location>
        <begin position="1090"/>
        <end position="1100"/>
    </location>
</feature>
<feature type="compositionally biased region" description="Low complexity" evidence="9">
    <location>
        <begin position="3012"/>
        <end position="3023"/>
    </location>
</feature>
<keyword evidence="7" id="KW-0238">DNA-binding</keyword>
<feature type="compositionally biased region" description="Basic and acidic residues" evidence="9">
    <location>
        <begin position="2887"/>
        <end position="2913"/>
    </location>
</feature>
<dbReference type="Gene3D" id="3.40.50.10810">
    <property type="entry name" value="Tandem AAA-ATPase domain"/>
    <property type="match status" value="2"/>
</dbReference>
<feature type="compositionally biased region" description="Polar residues" evidence="9">
    <location>
        <begin position="3162"/>
        <end position="3172"/>
    </location>
</feature>
<keyword evidence="8" id="KW-0539">Nucleus</keyword>
<feature type="compositionally biased region" description="Acidic residues" evidence="9">
    <location>
        <begin position="506"/>
        <end position="527"/>
    </location>
</feature>
<feature type="compositionally biased region" description="Gly residues" evidence="9">
    <location>
        <begin position="3396"/>
        <end position="3409"/>
    </location>
</feature>
<feature type="compositionally biased region" description="Gly residues" evidence="9">
    <location>
        <begin position="1057"/>
        <end position="1066"/>
    </location>
</feature>
<feature type="compositionally biased region" description="Low complexity" evidence="9">
    <location>
        <begin position="1495"/>
        <end position="1527"/>
    </location>
</feature>
<feature type="compositionally biased region" description="Low complexity" evidence="9">
    <location>
        <begin position="2924"/>
        <end position="2951"/>
    </location>
</feature>
<evidence type="ECO:0000313" key="12">
    <source>
        <dbReference type="Proteomes" id="UP001165080"/>
    </source>
</evidence>
<feature type="region of interest" description="Disordered" evidence="9">
    <location>
        <begin position="162"/>
        <end position="199"/>
    </location>
</feature>
<evidence type="ECO:0000256" key="3">
    <source>
        <dbReference type="ARBA" id="ARBA00022741"/>
    </source>
</evidence>
<evidence type="ECO:0000256" key="8">
    <source>
        <dbReference type="ARBA" id="ARBA00023242"/>
    </source>
</evidence>
<comment type="caution">
    <text evidence="11">The sequence shown here is derived from an EMBL/GenBank/DDBJ whole genome shotgun (WGS) entry which is preliminary data.</text>
</comment>
<feature type="compositionally biased region" description="Acidic residues" evidence="9">
    <location>
        <begin position="665"/>
        <end position="691"/>
    </location>
</feature>
<feature type="compositionally biased region" description="Basic and acidic residues" evidence="9">
    <location>
        <begin position="1676"/>
        <end position="1689"/>
    </location>
</feature>
<dbReference type="PANTHER" id="PTHR45797">
    <property type="entry name" value="RAD54-LIKE"/>
    <property type="match status" value="1"/>
</dbReference>
<feature type="compositionally biased region" description="Acidic residues" evidence="9">
    <location>
        <begin position="1008"/>
        <end position="1042"/>
    </location>
</feature>
<dbReference type="Gene3D" id="3.40.50.300">
    <property type="entry name" value="P-loop containing nucleotide triphosphate hydrolases"/>
    <property type="match status" value="1"/>
</dbReference>
<feature type="compositionally biased region" description="Acidic residues" evidence="9">
    <location>
        <begin position="3423"/>
        <end position="3434"/>
    </location>
</feature>
<feature type="compositionally biased region" description="Low complexity" evidence="9">
    <location>
        <begin position="2965"/>
        <end position="2980"/>
    </location>
</feature>
<feature type="region of interest" description="Disordered" evidence="9">
    <location>
        <begin position="1973"/>
        <end position="1994"/>
    </location>
</feature>
<feature type="compositionally biased region" description="Acidic residues" evidence="9">
    <location>
        <begin position="1800"/>
        <end position="1810"/>
    </location>
</feature>
<feature type="compositionally biased region" description="Pro residues" evidence="9">
    <location>
        <begin position="3137"/>
        <end position="3153"/>
    </location>
</feature>
<feature type="region of interest" description="Disordered" evidence="9">
    <location>
        <begin position="963"/>
        <end position="1304"/>
    </location>
</feature>
<evidence type="ECO:0000256" key="2">
    <source>
        <dbReference type="ARBA" id="ARBA00007025"/>
    </source>
</evidence>